<dbReference type="HOGENOM" id="CLU_139903_0_0_1"/>
<evidence type="ECO:0000313" key="1">
    <source>
        <dbReference type="EMBL" id="CCA75163.1"/>
    </source>
</evidence>
<sequence length="176" mass="19388">MALIPIVNSGKYRIRNVKFGAIRDDEGALGAKGNSKSEELVWNVTLNSDNSHTLQTVEPGAPAIIGGPVTEVSKRFYISVENPSIQGAHWFLQPVLIGSDPRILYAIYEPGRKGHWELCSADKKEPVKLNREPSDDENKNVPTHFTPEALWVFEHFSESTVNGVTNEASVNAYQGA</sequence>
<keyword evidence="2" id="KW-1185">Reference proteome</keyword>
<dbReference type="Proteomes" id="UP000007148">
    <property type="component" value="Unassembled WGS sequence"/>
</dbReference>
<comment type="caution">
    <text evidence="1">The sequence shown here is derived from an EMBL/GenBank/DDBJ whole genome shotgun (WGS) entry which is preliminary data.</text>
</comment>
<proteinExistence type="predicted"/>
<protein>
    <submittedName>
        <fullName evidence="1">Uncharacterized protein</fullName>
    </submittedName>
</protein>
<name>G4TV20_SERID</name>
<dbReference type="EMBL" id="CAFZ01000406">
    <property type="protein sequence ID" value="CCA75163.1"/>
    <property type="molecule type" value="Genomic_DNA"/>
</dbReference>
<dbReference type="AlphaFoldDB" id="G4TV20"/>
<evidence type="ECO:0000313" key="2">
    <source>
        <dbReference type="Proteomes" id="UP000007148"/>
    </source>
</evidence>
<organism evidence="1 2">
    <name type="scientific">Serendipita indica (strain DSM 11827)</name>
    <name type="common">Root endophyte fungus</name>
    <name type="synonym">Piriformospora indica</name>
    <dbReference type="NCBI Taxonomy" id="1109443"/>
    <lineage>
        <taxon>Eukaryota</taxon>
        <taxon>Fungi</taxon>
        <taxon>Dikarya</taxon>
        <taxon>Basidiomycota</taxon>
        <taxon>Agaricomycotina</taxon>
        <taxon>Agaricomycetes</taxon>
        <taxon>Sebacinales</taxon>
        <taxon>Serendipitaceae</taxon>
        <taxon>Serendipita</taxon>
    </lineage>
</organism>
<reference evidence="1 2" key="1">
    <citation type="journal article" date="2011" name="PLoS Pathog.">
        <title>Endophytic Life Strategies Decoded by Genome and Transcriptome Analyses of the Mutualistic Root Symbiont Piriformospora indica.</title>
        <authorList>
            <person name="Zuccaro A."/>
            <person name="Lahrmann U."/>
            <person name="Guldener U."/>
            <person name="Langen G."/>
            <person name="Pfiffi S."/>
            <person name="Biedenkopf D."/>
            <person name="Wong P."/>
            <person name="Samans B."/>
            <person name="Grimm C."/>
            <person name="Basiewicz M."/>
            <person name="Murat C."/>
            <person name="Martin F."/>
            <person name="Kogel K.H."/>
        </authorList>
    </citation>
    <scope>NUCLEOTIDE SEQUENCE [LARGE SCALE GENOMIC DNA]</scope>
    <source>
        <strain evidence="1 2">DSM 11827</strain>
    </source>
</reference>
<accession>G4TV20</accession>
<gene>
    <name evidence="1" type="ORF">PIIN_09147</name>
</gene>
<dbReference type="InParanoid" id="G4TV20"/>